<evidence type="ECO:0008006" key="3">
    <source>
        <dbReference type="Google" id="ProtNLM"/>
    </source>
</evidence>
<evidence type="ECO:0000313" key="1">
    <source>
        <dbReference type="EMBL" id="QDU05417.1"/>
    </source>
</evidence>
<dbReference type="EMBL" id="CP036347">
    <property type="protein sequence ID" value="QDU05417.1"/>
    <property type="molecule type" value="Genomic_DNA"/>
</dbReference>
<dbReference type="Proteomes" id="UP000320722">
    <property type="component" value="Chromosome"/>
</dbReference>
<dbReference type="InterPro" id="IPR019650">
    <property type="entry name" value="DUF2513"/>
</dbReference>
<name>A0A517WJI0_9PLAN</name>
<evidence type="ECO:0000313" key="2">
    <source>
        <dbReference type="Proteomes" id="UP000320722"/>
    </source>
</evidence>
<accession>A0A517WJI0</accession>
<protein>
    <recommendedName>
        <fullName evidence="3">DUF2513 domain-containing protein</fullName>
    </recommendedName>
</protein>
<sequence length="114" mass="12656">MDLFREILLQLESDRLPFESEPIGDWDVESVVYHKRLILEAGYANGINAGTLDPGGAEYCLTELTFNGHEFLENARSETVWAQAKRKLSDVGGTASLTVINELLKRLMDANLSG</sequence>
<gene>
    <name evidence="1" type="ORF">V6x_51540</name>
</gene>
<dbReference type="RefSeq" id="WP_197999497.1">
    <property type="nucleotide sequence ID" value="NZ_CP036347.1"/>
</dbReference>
<reference evidence="1 2" key="1">
    <citation type="submission" date="2019-02" db="EMBL/GenBank/DDBJ databases">
        <title>Deep-cultivation of Planctomycetes and their phenomic and genomic characterization uncovers novel biology.</title>
        <authorList>
            <person name="Wiegand S."/>
            <person name="Jogler M."/>
            <person name="Boedeker C."/>
            <person name="Pinto D."/>
            <person name="Vollmers J."/>
            <person name="Rivas-Marin E."/>
            <person name="Kohn T."/>
            <person name="Peeters S.H."/>
            <person name="Heuer A."/>
            <person name="Rast P."/>
            <person name="Oberbeckmann S."/>
            <person name="Bunk B."/>
            <person name="Jeske O."/>
            <person name="Meyerdierks A."/>
            <person name="Storesund J.E."/>
            <person name="Kallscheuer N."/>
            <person name="Luecker S."/>
            <person name="Lage O.M."/>
            <person name="Pohl T."/>
            <person name="Merkel B.J."/>
            <person name="Hornburger P."/>
            <person name="Mueller R.-W."/>
            <person name="Bruemmer F."/>
            <person name="Labrenz M."/>
            <person name="Spormann A.M."/>
            <person name="Op den Camp H."/>
            <person name="Overmann J."/>
            <person name="Amann R."/>
            <person name="Jetten M.S.M."/>
            <person name="Mascher T."/>
            <person name="Medema M.H."/>
            <person name="Devos D.P."/>
            <person name="Kaster A.-K."/>
            <person name="Ovreas L."/>
            <person name="Rohde M."/>
            <person name="Galperin M.Y."/>
            <person name="Jogler C."/>
        </authorList>
    </citation>
    <scope>NUCLEOTIDE SEQUENCE [LARGE SCALE GENOMIC DNA]</scope>
    <source>
        <strain evidence="1 2">V6</strain>
    </source>
</reference>
<proteinExistence type="predicted"/>
<organism evidence="1 2">
    <name type="scientific">Gimesia chilikensis</name>
    <dbReference type="NCBI Taxonomy" id="2605989"/>
    <lineage>
        <taxon>Bacteria</taxon>
        <taxon>Pseudomonadati</taxon>
        <taxon>Planctomycetota</taxon>
        <taxon>Planctomycetia</taxon>
        <taxon>Planctomycetales</taxon>
        <taxon>Planctomycetaceae</taxon>
        <taxon>Gimesia</taxon>
    </lineage>
</organism>
<dbReference type="AlphaFoldDB" id="A0A517WJI0"/>
<dbReference type="Pfam" id="PF10711">
    <property type="entry name" value="DUF2513"/>
    <property type="match status" value="1"/>
</dbReference>